<keyword evidence="2" id="KW-0472">Membrane</keyword>
<dbReference type="CDD" id="cd19590">
    <property type="entry name" value="serpin_thermopin-like"/>
    <property type="match status" value="1"/>
</dbReference>
<keyword evidence="2" id="KW-0812">Transmembrane</keyword>
<dbReference type="InterPro" id="IPR023795">
    <property type="entry name" value="Serpin_CS"/>
</dbReference>
<dbReference type="InterPro" id="IPR036186">
    <property type="entry name" value="Serpin_sf"/>
</dbReference>
<name>A0A2H0WQY2_9BACT</name>
<dbReference type="GO" id="GO:0004867">
    <property type="term" value="F:serine-type endopeptidase inhibitor activity"/>
    <property type="evidence" value="ECO:0007669"/>
    <property type="project" value="InterPro"/>
</dbReference>
<evidence type="ECO:0000313" key="5">
    <source>
        <dbReference type="Proteomes" id="UP000231282"/>
    </source>
</evidence>
<dbReference type="EMBL" id="PEZH01000039">
    <property type="protein sequence ID" value="PIS15056.1"/>
    <property type="molecule type" value="Genomic_DNA"/>
</dbReference>
<dbReference type="Gene3D" id="2.30.39.10">
    <property type="entry name" value="Alpha-1-antitrypsin, domain 1"/>
    <property type="match status" value="1"/>
</dbReference>
<sequence>MNWKILAGIIILLAMVIFGGVFLVREGEISLPEPKPKLADIDNVVDANNQFALDYYSKLKNKDSSNIFFSPLSISSALAMTYEGARGQTAKEIQSVFYFPKDDDLRRTEYAAIFNKLNERNKKYKLSTANALWAQKNYPFLKEYLDGVKKYYGGKATNLDFEKDPEGSRITINNWVEDQTNDKIKDLIPSGSINASIGLVLTNAIYFKGEWVKQFNETETRDENFRISKNNSVKVPMMQRTDEEAKFNYAENDKLQILEMPYSGEELSMLILLPKNDDLTTLENLLSAKKLSAWKKDLENQRVKIFIPKFKFETKYFMADDLKSMGMPTAFNWPGADFSGMDGTKELFISKVIHQAFIEINEEGTEAAAATAVFMEDGAAPGVKLPSKIPIFRADHPFIFLIQEKSSENILFMGRVVNPTL</sequence>
<dbReference type="InterPro" id="IPR023796">
    <property type="entry name" value="Serpin_dom"/>
</dbReference>
<feature type="domain" description="Serpin" evidence="3">
    <location>
        <begin position="53"/>
        <end position="419"/>
    </location>
</feature>
<proteinExistence type="inferred from homology"/>
<evidence type="ECO:0000259" key="3">
    <source>
        <dbReference type="SMART" id="SM00093"/>
    </source>
</evidence>
<dbReference type="PANTHER" id="PTHR11461">
    <property type="entry name" value="SERINE PROTEASE INHIBITOR, SERPIN"/>
    <property type="match status" value="1"/>
</dbReference>
<dbReference type="Proteomes" id="UP000231282">
    <property type="component" value="Unassembled WGS sequence"/>
</dbReference>
<organism evidence="4 5">
    <name type="scientific">Candidatus Shapirobacteria bacterium CG09_land_8_20_14_0_10_38_17</name>
    <dbReference type="NCBI Taxonomy" id="1974884"/>
    <lineage>
        <taxon>Bacteria</taxon>
        <taxon>Candidatus Shapironibacteriota</taxon>
    </lineage>
</organism>
<evidence type="ECO:0000256" key="2">
    <source>
        <dbReference type="SAM" id="Phobius"/>
    </source>
</evidence>
<dbReference type="PANTHER" id="PTHR11461:SF211">
    <property type="entry name" value="GH10112P-RELATED"/>
    <property type="match status" value="1"/>
</dbReference>
<dbReference type="Gene3D" id="3.30.497.10">
    <property type="entry name" value="Antithrombin, subunit I, domain 2"/>
    <property type="match status" value="1"/>
</dbReference>
<dbReference type="GO" id="GO:0005615">
    <property type="term" value="C:extracellular space"/>
    <property type="evidence" value="ECO:0007669"/>
    <property type="project" value="InterPro"/>
</dbReference>
<dbReference type="InterPro" id="IPR042185">
    <property type="entry name" value="Serpin_sf_2"/>
</dbReference>
<dbReference type="InterPro" id="IPR042178">
    <property type="entry name" value="Serpin_sf_1"/>
</dbReference>
<dbReference type="AlphaFoldDB" id="A0A2H0WQY2"/>
<evidence type="ECO:0000256" key="1">
    <source>
        <dbReference type="RuleBase" id="RU000411"/>
    </source>
</evidence>
<reference evidence="5" key="1">
    <citation type="submission" date="2017-09" db="EMBL/GenBank/DDBJ databases">
        <title>Depth-based differentiation of microbial function through sediment-hosted aquifers and enrichment of novel symbionts in the deep terrestrial subsurface.</title>
        <authorList>
            <person name="Probst A.J."/>
            <person name="Ladd B."/>
            <person name="Jarett J.K."/>
            <person name="Geller-Mcgrath D.E."/>
            <person name="Sieber C.M.K."/>
            <person name="Emerson J.B."/>
            <person name="Anantharaman K."/>
            <person name="Thomas B.C."/>
            <person name="Malmstrom R."/>
            <person name="Stieglmeier M."/>
            <person name="Klingl A."/>
            <person name="Woyke T."/>
            <person name="Ryan C.M."/>
            <person name="Banfield J.F."/>
        </authorList>
    </citation>
    <scope>NUCLEOTIDE SEQUENCE [LARGE SCALE GENOMIC DNA]</scope>
</reference>
<evidence type="ECO:0000313" key="4">
    <source>
        <dbReference type="EMBL" id="PIS15056.1"/>
    </source>
</evidence>
<gene>
    <name evidence="4" type="ORF">COT63_02035</name>
</gene>
<dbReference type="InterPro" id="IPR000215">
    <property type="entry name" value="Serpin_fam"/>
</dbReference>
<dbReference type="PROSITE" id="PS00284">
    <property type="entry name" value="SERPIN"/>
    <property type="match status" value="1"/>
</dbReference>
<dbReference type="SUPFAM" id="SSF56574">
    <property type="entry name" value="Serpins"/>
    <property type="match status" value="1"/>
</dbReference>
<protein>
    <submittedName>
        <fullName evidence="4">Proteinase IV</fullName>
    </submittedName>
</protein>
<comment type="caution">
    <text evidence="4">The sequence shown here is derived from an EMBL/GenBank/DDBJ whole genome shotgun (WGS) entry which is preliminary data.</text>
</comment>
<accession>A0A2H0WQY2</accession>
<dbReference type="Pfam" id="PF00079">
    <property type="entry name" value="Serpin"/>
    <property type="match status" value="1"/>
</dbReference>
<comment type="similarity">
    <text evidence="1">Belongs to the serpin family.</text>
</comment>
<keyword evidence="2" id="KW-1133">Transmembrane helix</keyword>
<dbReference type="SMART" id="SM00093">
    <property type="entry name" value="SERPIN"/>
    <property type="match status" value="1"/>
</dbReference>
<feature type="transmembrane region" description="Helical" evidence="2">
    <location>
        <begin position="6"/>
        <end position="24"/>
    </location>
</feature>